<dbReference type="KEGG" id="cuv:CUREI_04935"/>
<dbReference type="Gene3D" id="3.20.20.370">
    <property type="entry name" value="Glycoside hydrolase/deacetylase"/>
    <property type="match status" value="1"/>
</dbReference>
<sequence>MAVLSRRTFMSATTMAGIFALAGCAKPHHAVVTETATAISTARETVTAKARPERYAGRVPVNFGTSMPGIAETVPAAAGARTIALTFDACGGPHGSAVDQRLVDTLREHAVPATLFVSSTWVEANPETTARLAADPLFRLENHGTRHLPLTVNGAAAYGIPGTRSPAEAMAEIDGNRELLSRYGVESNWFRAGTAHYDDVAVDIARDRGVTIAGYTVNGDFGATATPEQVAGNIVSAPDGAIVLAHMNHPGSGTAAGVHRALEQLRGSTIRFTFVDGTSP</sequence>
<proteinExistence type="predicted"/>
<dbReference type="AlphaFoldDB" id="A0A077HK91"/>
<dbReference type="InterPro" id="IPR006311">
    <property type="entry name" value="TAT_signal"/>
</dbReference>
<evidence type="ECO:0000256" key="1">
    <source>
        <dbReference type="SAM" id="SignalP"/>
    </source>
</evidence>
<keyword evidence="4" id="KW-1185">Reference proteome</keyword>
<dbReference type="SUPFAM" id="SSF88713">
    <property type="entry name" value="Glycoside hydrolase/deacetylase"/>
    <property type="match status" value="1"/>
</dbReference>
<gene>
    <name evidence="3" type="ORF">CUREI_04935</name>
</gene>
<dbReference type="PROSITE" id="PS51257">
    <property type="entry name" value="PROKAR_LIPOPROTEIN"/>
    <property type="match status" value="1"/>
</dbReference>
<protein>
    <submittedName>
        <fullName evidence="3">Polysaccharide deacetylase</fullName>
    </submittedName>
</protein>
<dbReference type="Pfam" id="PF01522">
    <property type="entry name" value="Polysacc_deac_1"/>
    <property type="match status" value="1"/>
</dbReference>
<dbReference type="Proteomes" id="UP000028939">
    <property type="component" value="Chromosome"/>
</dbReference>
<evidence type="ECO:0000313" key="4">
    <source>
        <dbReference type="Proteomes" id="UP000028939"/>
    </source>
</evidence>
<feature type="domain" description="NodB homology" evidence="2">
    <location>
        <begin position="81"/>
        <end position="280"/>
    </location>
</feature>
<dbReference type="PROSITE" id="PS51677">
    <property type="entry name" value="NODB"/>
    <property type="match status" value="1"/>
</dbReference>
<accession>A0A077HK91</accession>
<dbReference type="GO" id="GO:0016810">
    <property type="term" value="F:hydrolase activity, acting on carbon-nitrogen (but not peptide) bonds"/>
    <property type="evidence" value="ECO:0007669"/>
    <property type="project" value="InterPro"/>
</dbReference>
<organism evidence="3 4">
    <name type="scientific">Corynebacterium ureicelerivorans</name>
    <dbReference type="NCBI Taxonomy" id="401472"/>
    <lineage>
        <taxon>Bacteria</taxon>
        <taxon>Bacillati</taxon>
        <taxon>Actinomycetota</taxon>
        <taxon>Actinomycetes</taxon>
        <taxon>Mycobacteriales</taxon>
        <taxon>Corynebacteriaceae</taxon>
        <taxon>Corynebacterium</taxon>
    </lineage>
</organism>
<feature type="signal peptide" evidence="1">
    <location>
        <begin position="1"/>
        <end position="30"/>
    </location>
</feature>
<dbReference type="InterPro" id="IPR002509">
    <property type="entry name" value="NODB_dom"/>
</dbReference>
<dbReference type="PANTHER" id="PTHR10587">
    <property type="entry name" value="GLYCOSYL TRANSFERASE-RELATED"/>
    <property type="match status" value="1"/>
</dbReference>
<dbReference type="InterPro" id="IPR050248">
    <property type="entry name" value="Polysacc_deacetylase_ArnD"/>
</dbReference>
<reference evidence="3 4" key="1">
    <citation type="submission" date="2014-08" db="EMBL/GenBank/DDBJ databases">
        <title>Complete genome sequence of Corynebacterium ureicelerivorans DSM 45051, a lipophilic and urea-splitting isolate from a blood culture of a septicaemia patient.</title>
        <authorList>
            <person name="Tippelt A."/>
            <person name="Albersmeier A."/>
            <person name="Brinkrolf K."/>
            <person name="Ruckert C."/>
            <person name="Tauch A."/>
        </authorList>
    </citation>
    <scope>NUCLEOTIDE SEQUENCE [LARGE SCALE GENOMIC DNA]</scope>
    <source>
        <strain evidence="3 4">IMMIB RIV-2301</strain>
    </source>
</reference>
<dbReference type="STRING" id="401472.CUREI_04935"/>
<dbReference type="EMBL" id="CP009215">
    <property type="protein sequence ID" value="AIL96720.1"/>
    <property type="molecule type" value="Genomic_DNA"/>
</dbReference>
<dbReference type="GO" id="GO:0005975">
    <property type="term" value="P:carbohydrate metabolic process"/>
    <property type="evidence" value="ECO:0007669"/>
    <property type="project" value="InterPro"/>
</dbReference>
<dbReference type="PROSITE" id="PS51318">
    <property type="entry name" value="TAT"/>
    <property type="match status" value="1"/>
</dbReference>
<evidence type="ECO:0000259" key="2">
    <source>
        <dbReference type="PROSITE" id="PS51677"/>
    </source>
</evidence>
<feature type="chain" id="PRO_5001718952" evidence="1">
    <location>
        <begin position="31"/>
        <end position="280"/>
    </location>
</feature>
<keyword evidence="1" id="KW-0732">Signal</keyword>
<evidence type="ECO:0000313" key="3">
    <source>
        <dbReference type="EMBL" id="AIL96720.1"/>
    </source>
</evidence>
<dbReference type="HOGENOM" id="CLU_021264_4_1_11"/>
<dbReference type="PANTHER" id="PTHR10587:SF134">
    <property type="entry name" value="SECRETED PROTEIN"/>
    <property type="match status" value="1"/>
</dbReference>
<name>A0A077HK91_9CORY</name>
<dbReference type="InterPro" id="IPR011330">
    <property type="entry name" value="Glyco_hydro/deAcase_b/a-brl"/>
</dbReference>